<dbReference type="RefSeq" id="XP_040713473.1">
    <property type="nucleotide sequence ID" value="XM_040856402.1"/>
</dbReference>
<dbReference type="GO" id="GO:0006612">
    <property type="term" value="P:protein targeting to membrane"/>
    <property type="evidence" value="ECO:0007669"/>
    <property type="project" value="TreeGrafter"/>
</dbReference>
<comment type="domain">
    <text evidence="10">The DHHC domain is required for palmitoyltransferase activity.</text>
</comment>
<keyword evidence="5 10" id="KW-0472">Membrane</keyword>
<evidence type="ECO:0000256" key="6">
    <source>
        <dbReference type="ARBA" id="ARBA00023139"/>
    </source>
</evidence>
<evidence type="ECO:0000256" key="3">
    <source>
        <dbReference type="ARBA" id="ARBA00022692"/>
    </source>
</evidence>
<evidence type="ECO:0000259" key="12">
    <source>
        <dbReference type="Pfam" id="PF01529"/>
    </source>
</evidence>
<reference evidence="13 14" key="1">
    <citation type="submission" date="2016-07" db="EMBL/GenBank/DDBJ databases">
        <title>Pervasive Adenine N6-methylation of Active Genes in Fungi.</title>
        <authorList>
            <consortium name="DOE Joint Genome Institute"/>
            <person name="Mondo S.J."/>
            <person name="Dannebaum R.O."/>
            <person name="Kuo R.C."/>
            <person name="Labutti K."/>
            <person name="Haridas S."/>
            <person name="Kuo A."/>
            <person name="Salamov A."/>
            <person name="Ahrendt S.R."/>
            <person name="Lipzen A."/>
            <person name="Sullivan W."/>
            <person name="Andreopoulos W.B."/>
            <person name="Clum A."/>
            <person name="Lindquist E."/>
            <person name="Daum C."/>
            <person name="Ramamoorthy G.K."/>
            <person name="Gryganskyi A."/>
            <person name="Culley D."/>
            <person name="Magnuson J.K."/>
            <person name="James T.Y."/>
            <person name="O'Malley M.A."/>
            <person name="Stajich J.E."/>
            <person name="Spatafora J.W."/>
            <person name="Visel A."/>
            <person name="Grigoriev I.V."/>
        </authorList>
    </citation>
    <scope>NUCLEOTIDE SEQUENCE [LARGE SCALE GENOMIC DNA]</scope>
    <source>
        <strain evidence="13 14">CBS 129021</strain>
    </source>
</reference>
<dbReference type="EMBL" id="MCFJ01000010">
    <property type="protein sequence ID" value="ORY61396.1"/>
    <property type="molecule type" value="Genomic_DNA"/>
</dbReference>
<dbReference type="InterPro" id="IPR001594">
    <property type="entry name" value="Palmitoyltrfase_DHHC"/>
</dbReference>
<dbReference type="Proteomes" id="UP000193689">
    <property type="component" value="Unassembled WGS sequence"/>
</dbReference>
<dbReference type="GO" id="GO:0005794">
    <property type="term" value="C:Golgi apparatus"/>
    <property type="evidence" value="ECO:0007669"/>
    <property type="project" value="TreeGrafter"/>
</dbReference>
<dbReference type="InParanoid" id="A0A1Y2DQK9"/>
<evidence type="ECO:0000256" key="5">
    <source>
        <dbReference type="ARBA" id="ARBA00023136"/>
    </source>
</evidence>
<proteinExistence type="inferred from homology"/>
<keyword evidence="14" id="KW-1185">Reference proteome</keyword>
<comment type="caution">
    <text evidence="13">The sequence shown here is derived from an EMBL/GenBank/DDBJ whole genome shotgun (WGS) entry which is preliminary data.</text>
</comment>
<feature type="compositionally biased region" description="Basic and acidic residues" evidence="11">
    <location>
        <begin position="400"/>
        <end position="415"/>
    </location>
</feature>
<evidence type="ECO:0000313" key="13">
    <source>
        <dbReference type="EMBL" id="ORY61396.1"/>
    </source>
</evidence>
<dbReference type="PANTHER" id="PTHR22883">
    <property type="entry name" value="ZINC FINGER DHHC DOMAIN CONTAINING PROTEIN"/>
    <property type="match status" value="1"/>
</dbReference>
<comment type="similarity">
    <text evidence="10">Belongs to the DHHC palmitoyltransferase family.</text>
</comment>
<dbReference type="EC" id="2.3.1.225" evidence="10"/>
<dbReference type="GO" id="GO:0005783">
    <property type="term" value="C:endoplasmic reticulum"/>
    <property type="evidence" value="ECO:0007669"/>
    <property type="project" value="TreeGrafter"/>
</dbReference>
<evidence type="ECO:0000256" key="1">
    <source>
        <dbReference type="ARBA" id="ARBA00004141"/>
    </source>
</evidence>
<sequence>MGVIAQIAIGVLAITLLTVIAFFGRVPALRHTPIAWLHRVLMVHIPNGILSLDQRFTSGRLTSSCFRFGNRIMYGRHPTVLIFFFLLLSVSEYLFMPGAWPRLSLFHKIAGSVSIVLPYWFLYLSAYGDPGIITTASHSKYMSQYPYDFSLFHPGQICRTCQLIKPARSKHCAVCNRCVAKMDHHCIFINNCVGYGNHAHFILLLFTTAVLISYGAILGLSLISETIHGRHPGWKLWKPRSFTWHDYLVLLTFGIQEDVGIGSVSMLAMMTSPLVWGLLGYQLYLIYCGTTTNESMKWQDWKAEMDDGFAFKRAMASDRVKDPRWEAQWTRWPVESVQSLVRTEDGRPPPNNEGPGIGEWERVWNLKDVENLYDLGVWDNMVDVFVPGYSFRDAIVTDEERGRRSKKSKETRASKVIDAVT</sequence>
<evidence type="ECO:0000313" key="14">
    <source>
        <dbReference type="Proteomes" id="UP000193689"/>
    </source>
</evidence>
<feature type="transmembrane region" description="Helical" evidence="10">
    <location>
        <begin position="80"/>
        <end position="99"/>
    </location>
</feature>
<feature type="transmembrane region" description="Helical" evidence="10">
    <location>
        <begin position="266"/>
        <end position="287"/>
    </location>
</feature>
<gene>
    <name evidence="13" type="ORF">BCR38DRAFT_348178</name>
</gene>
<dbReference type="STRING" id="1141098.A0A1Y2DQK9"/>
<keyword evidence="6" id="KW-0564">Palmitate</keyword>
<accession>A0A1Y2DQK9</accession>
<evidence type="ECO:0000256" key="7">
    <source>
        <dbReference type="ARBA" id="ARBA00023288"/>
    </source>
</evidence>
<evidence type="ECO:0000256" key="9">
    <source>
        <dbReference type="ARBA" id="ARBA00048048"/>
    </source>
</evidence>
<dbReference type="PROSITE" id="PS50216">
    <property type="entry name" value="DHHC"/>
    <property type="match status" value="1"/>
</dbReference>
<comment type="subcellular location">
    <subcellularLocation>
        <location evidence="1">Membrane</location>
        <topology evidence="1">Multi-pass membrane protein</topology>
    </subcellularLocation>
</comment>
<feature type="transmembrane region" description="Helical" evidence="10">
    <location>
        <begin position="6"/>
        <end position="24"/>
    </location>
</feature>
<evidence type="ECO:0000256" key="2">
    <source>
        <dbReference type="ARBA" id="ARBA00022679"/>
    </source>
</evidence>
<dbReference type="OrthoDB" id="9909019at2759"/>
<dbReference type="GO" id="GO:0016020">
    <property type="term" value="C:membrane"/>
    <property type="evidence" value="ECO:0007669"/>
    <property type="project" value="UniProtKB-SubCell"/>
</dbReference>
<dbReference type="InterPro" id="IPR039859">
    <property type="entry name" value="PFA4/ZDH16/20/ERF2-like"/>
</dbReference>
<dbReference type="PANTHER" id="PTHR22883:SF288">
    <property type="entry name" value="PALMITOYLTRANSFERASE SWF1"/>
    <property type="match status" value="1"/>
</dbReference>
<comment type="catalytic activity">
    <reaction evidence="9 10">
        <text>L-cysteinyl-[protein] + hexadecanoyl-CoA = S-hexadecanoyl-L-cysteinyl-[protein] + CoA</text>
        <dbReference type="Rhea" id="RHEA:36683"/>
        <dbReference type="Rhea" id="RHEA-COMP:10131"/>
        <dbReference type="Rhea" id="RHEA-COMP:11032"/>
        <dbReference type="ChEBI" id="CHEBI:29950"/>
        <dbReference type="ChEBI" id="CHEBI:57287"/>
        <dbReference type="ChEBI" id="CHEBI:57379"/>
        <dbReference type="ChEBI" id="CHEBI:74151"/>
        <dbReference type="EC" id="2.3.1.225"/>
    </reaction>
</comment>
<keyword evidence="7" id="KW-0449">Lipoprotein</keyword>
<keyword evidence="2 10" id="KW-0808">Transferase</keyword>
<evidence type="ECO:0000256" key="10">
    <source>
        <dbReference type="RuleBase" id="RU079119"/>
    </source>
</evidence>
<keyword evidence="8 10" id="KW-0012">Acyltransferase</keyword>
<feature type="transmembrane region" description="Helical" evidence="10">
    <location>
        <begin position="201"/>
        <end position="223"/>
    </location>
</feature>
<protein>
    <recommendedName>
        <fullName evidence="10">Palmitoyltransferase</fullName>
        <ecNumber evidence="10">2.3.1.225</ecNumber>
    </recommendedName>
</protein>
<evidence type="ECO:0000256" key="4">
    <source>
        <dbReference type="ARBA" id="ARBA00022989"/>
    </source>
</evidence>
<dbReference type="AlphaFoldDB" id="A0A1Y2DQK9"/>
<feature type="domain" description="Palmitoyltransferase DHHC" evidence="12">
    <location>
        <begin position="153"/>
        <end position="299"/>
    </location>
</feature>
<name>A0A1Y2DQK9_9PEZI</name>
<evidence type="ECO:0000256" key="8">
    <source>
        <dbReference type="ARBA" id="ARBA00023315"/>
    </source>
</evidence>
<organism evidence="13 14">
    <name type="scientific">Pseudomassariella vexata</name>
    <dbReference type="NCBI Taxonomy" id="1141098"/>
    <lineage>
        <taxon>Eukaryota</taxon>
        <taxon>Fungi</taxon>
        <taxon>Dikarya</taxon>
        <taxon>Ascomycota</taxon>
        <taxon>Pezizomycotina</taxon>
        <taxon>Sordariomycetes</taxon>
        <taxon>Xylariomycetidae</taxon>
        <taxon>Amphisphaeriales</taxon>
        <taxon>Pseudomassariaceae</taxon>
        <taxon>Pseudomassariella</taxon>
    </lineage>
</organism>
<keyword evidence="3 10" id="KW-0812">Transmembrane</keyword>
<dbReference type="GO" id="GO:0019706">
    <property type="term" value="F:protein-cysteine S-palmitoyltransferase activity"/>
    <property type="evidence" value="ECO:0007669"/>
    <property type="project" value="UniProtKB-EC"/>
</dbReference>
<dbReference type="Pfam" id="PF01529">
    <property type="entry name" value="DHHC"/>
    <property type="match status" value="1"/>
</dbReference>
<evidence type="ECO:0000256" key="11">
    <source>
        <dbReference type="SAM" id="MobiDB-lite"/>
    </source>
</evidence>
<dbReference type="GeneID" id="63772614"/>
<keyword evidence="4 10" id="KW-1133">Transmembrane helix</keyword>
<feature type="region of interest" description="Disordered" evidence="11">
    <location>
        <begin position="400"/>
        <end position="421"/>
    </location>
</feature>